<protein>
    <recommendedName>
        <fullName evidence="3">YHS domain protein</fullName>
    </recommendedName>
</protein>
<evidence type="ECO:0000313" key="2">
    <source>
        <dbReference type="Proteomes" id="UP000658258"/>
    </source>
</evidence>
<sequence>MSAAIDKDTVHKPQETGQMNRLLFTATLLSFTLGLSAQTLPYAKKHYNLTRGVAIAGYDPVSYFDQKPQKGSPAISYNHSGVIYYFVSEANKAAFAKNPALYEPQYGGYCAYAIADGDKVKVDPLTYKIIDRKLYLFYNFRGTNTLELWNKNEKSLLSNAQKRWSEIIRK</sequence>
<dbReference type="EMBL" id="BNAG01000001">
    <property type="protein sequence ID" value="GHE56426.1"/>
    <property type="molecule type" value="Genomic_DNA"/>
</dbReference>
<dbReference type="Proteomes" id="UP000658258">
    <property type="component" value="Unassembled WGS sequence"/>
</dbReference>
<reference evidence="2" key="1">
    <citation type="journal article" date="2019" name="Int. J. Syst. Evol. Microbiol.">
        <title>The Global Catalogue of Microorganisms (GCM) 10K type strain sequencing project: providing services to taxonomists for standard genome sequencing and annotation.</title>
        <authorList>
            <consortium name="The Broad Institute Genomics Platform"/>
            <consortium name="The Broad Institute Genome Sequencing Center for Infectious Disease"/>
            <person name="Wu L."/>
            <person name="Ma J."/>
        </authorList>
    </citation>
    <scope>NUCLEOTIDE SEQUENCE [LARGE SCALE GENOMIC DNA]</scope>
    <source>
        <strain evidence="2">CGMCC 1.15111</strain>
    </source>
</reference>
<dbReference type="RefSeq" id="WP_229838523.1">
    <property type="nucleotide sequence ID" value="NZ_BNAG01000001.1"/>
</dbReference>
<accession>A0ABQ3I1W5</accession>
<keyword evidence="2" id="KW-1185">Reference proteome</keyword>
<organism evidence="1 2">
    <name type="scientific">Roseivirga thermotolerans</name>
    <dbReference type="NCBI Taxonomy" id="1758176"/>
    <lineage>
        <taxon>Bacteria</taxon>
        <taxon>Pseudomonadati</taxon>
        <taxon>Bacteroidota</taxon>
        <taxon>Cytophagia</taxon>
        <taxon>Cytophagales</taxon>
        <taxon>Roseivirgaceae</taxon>
        <taxon>Roseivirga</taxon>
    </lineage>
</organism>
<proteinExistence type="predicted"/>
<comment type="caution">
    <text evidence="1">The sequence shown here is derived from an EMBL/GenBank/DDBJ whole genome shotgun (WGS) entry which is preliminary data.</text>
</comment>
<dbReference type="NCBIfam" id="NF041384">
    <property type="entry name" value="YHS_seleno_dom"/>
    <property type="match status" value="1"/>
</dbReference>
<name>A0ABQ3I1W5_9BACT</name>
<gene>
    <name evidence="1" type="ORF">GCM10011340_09180</name>
</gene>
<evidence type="ECO:0008006" key="3">
    <source>
        <dbReference type="Google" id="ProtNLM"/>
    </source>
</evidence>
<evidence type="ECO:0000313" key="1">
    <source>
        <dbReference type="EMBL" id="GHE56426.1"/>
    </source>
</evidence>